<dbReference type="Proteomes" id="UP001140206">
    <property type="component" value="Chromosome 1"/>
</dbReference>
<dbReference type="Gene3D" id="3.80.10.10">
    <property type="entry name" value="Ribonuclease Inhibitor"/>
    <property type="match status" value="1"/>
</dbReference>
<evidence type="ECO:0008006" key="3">
    <source>
        <dbReference type="Google" id="ProtNLM"/>
    </source>
</evidence>
<keyword evidence="2" id="KW-1185">Reference proteome</keyword>
<proteinExistence type="predicted"/>
<evidence type="ECO:0000313" key="1">
    <source>
        <dbReference type="EMBL" id="KAJ4802428.1"/>
    </source>
</evidence>
<dbReference type="InterPro" id="IPR053197">
    <property type="entry name" value="F-box_SCFL_complex_component"/>
</dbReference>
<sequence length="475" mass="54687">MKNLPHDLLLHIFELSLPLMKTRAAVQTCILIKGWNHLWPYFSGLDFDLSEFNTRDPEQDEQKFFHFVTRMLECHRAAKVNKFRLSCVNFCKKKYALTIEKWIMYALQHQVKVLELTVCSGIRKLITQCIAASNSLEELHLHLNECGRHDRILYMPNVSINSPTLQKLHLHIPGMMCGDLFTNLISGCPLLKDLWLESVTVLSSAIIRSENLEHLTFKNCKLTGRYETETKKINLPRLHKLSFLGGNILCHCILELISGCPLLEDLWVESLDMQFEFIISLEKLQNLTFKNCKCWKISIEAPSLVSFYFVGPVATGIFDLKLGSLSSLTTANSSLRHSCSESYILNYNLEGLSYAKHLELCAYKVAANLQSPPYHLTLYNLQSLSFCGHCFKYIFAMCKDMPNLEKITLWPNCQHSLWFPKSIKWDDALFGLLIRCKKLKEVEVVAARFIDQEKQLDGLCKIKMSKINCHIQEIL</sequence>
<name>A0AAV8GHT3_9POAL</name>
<dbReference type="InterPro" id="IPR032675">
    <property type="entry name" value="LRR_dom_sf"/>
</dbReference>
<organism evidence="1 2">
    <name type="scientific">Rhynchospora pubera</name>
    <dbReference type="NCBI Taxonomy" id="906938"/>
    <lineage>
        <taxon>Eukaryota</taxon>
        <taxon>Viridiplantae</taxon>
        <taxon>Streptophyta</taxon>
        <taxon>Embryophyta</taxon>
        <taxon>Tracheophyta</taxon>
        <taxon>Spermatophyta</taxon>
        <taxon>Magnoliopsida</taxon>
        <taxon>Liliopsida</taxon>
        <taxon>Poales</taxon>
        <taxon>Cyperaceae</taxon>
        <taxon>Cyperoideae</taxon>
        <taxon>Rhynchosporeae</taxon>
        <taxon>Rhynchospora</taxon>
    </lineage>
</organism>
<dbReference type="SUPFAM" id="SSF52047">
    <property type="entry name" value="RNI-like"/>
    <property type="match status" value="1"/>
</dbReference>
<dbReference type="PANTHER" id="PTHR34223">
    <property type="entry name" value="OS11G0201299 PROTEIN"/>
    <property type="match status" value="1"/>
</dbReference>
<dbReference type="AlphaFoldDB" id="A0AAV8GHT3"/>
<accession>A0AAV8GHT3</accession>
<dbReference type="EMBL" id="JAMFTS010000001">
    <property type="protein sequence ID" value="KAJ4802428.1"/>
    <property type="molecule type" value="Genomic_DNA"/>
</dbReference>
<dbReference type="PANTHER" id="PTHR34223:SF51">
    <property type="entry name" value="OS06G0556300 PROTEIN"/>
    <property type="match status" value="1"/>
</dbReference>
<protein>
    <recommendedName>
        <fullName evidence="3">F-box domain-containing protein</fullName>
    </recommendedName>
</protein>
<comment type="caution">
    <text evidence="1">The sequence shown here is derived from an EMBL/GenBank/DDBJ whole genome shotgun (WGS) entry which is preliminary data.</text>
</comment>
<reference evidence="1" key="1">
    <citation type="submission" date="2022-08" db="EMBL/GenBank/DDBJ databases">
        <authorList>
            <person name="Marques A."/>
        </authorList>
    </citation>
    <scope>NUCLEOTIDE SEQUENCE</scope>
    <source>
        <strain evidence="1">RhyPub2mFocal</strain>
        <tissue evidence="1">Leaves</tissue>
    </source>
</reference>
<evidence type="ECO:0000313" key="2">
    <source>
        <dbReference type="Proteomes" id="UP001140206"/>
    </source>
</evidence>
<gene>
    <name evidence="1" type="ORF">LUZ62_014994</name>
</gene>